<evidence type="ECO:0000256" key="8">
    <source>
        <dbReference type="ARBA" id="ARBA00022900"/>
    </source>
</evidence>
<keyword evidence="3" id="KW-0963">Cytoplasm</keyword>
<evidence type="ECO:0000256" key="3">
    <source>
        <dbReference type="ARBA" id="ARBA00022490"/>
    </source>
</evidence>
<evidence type="ECO:0000256" key="15">
    <source>
        <dbReference type="ARBA" id="ARBA00049591"/>
    </source>
</evidence>
<evidence type="ECO:0000256" key="4">
    <source>
        <dbReference type="ARBA" id="ARBA00022553"/>
    </source>
</evidence>
<evidence type="ECO:0000256" key="13">
    <source>
        <dbReference type="ARBA" id="ARBA00043158"/>
    </source>
</evidence>
<dbReference type="InterPro" id="IPR001858">
    <property type="entry name" value="Phosphatidylethanolamine-bd_CS"/>
</dbReference>
<dbReference type="GO" id="GO:0008289">
    <property type="term" value="F:lipid binding"/>
    <property type="evidence" value="ECO:0007669"/>
    <property type="project" value="UniProtKB-KW"/>
</dbReference>
<evidence type="ECO:0000313" key="17">
    <source>
        <dbReference type="EMBL" id="EHB17499.1"/>
    </source>
</evidence>
<dbReference type="Gene3D" id="3.90.280.10">
    <property type="entry name" value="PEBP-like"/>
    <property type="match status" value="1"/>
</dbReference>
<organism evidence="17 18">
    <name type="scientific">Heterocephalus glaber</name>
    <name type="common">Naked mole rat</name>
    <dbReference type="NCBI Taxonomy" id="10181"/>
    <lineage>
        <taxon>Eukaryota</taxon>
        <taxon>Metazoa</taxon>
        <taxon>Chordata</taxon>
        <taxon>Craniata</taxon>
        <taxon>Vertebrata</taxon>
        <taxon>Euteleostomi</taxon>
        <taxon>Mammalia</taxon>
        <taxon>Eutheria</taxon>
        <taxon>Euarchontoglires</taxon>
        <taxon>Glires</taxon>
        <taxon>Rodentia</taxon>
        <taxon>Hystricomorpha</taxon>
        <taxon>Bathyergidae</taxon>
        <taxon>Heterocephalus</taxon>
    </lineage>
</organism>
<dbReference type="GO" id="GO:0005524">
    <property type="term" value="F:ATP binding"/>
    <property type="evidence" value="ECO:0007669"/>
    <property type="project" value="UniProtKB-KW"/>
</dbReference>
<dbReference type="InterPro" id="IPR036610">
    <property type="entry name" value="PEBP-like_sf"/>
</dbReference>
<dbReference type="PANTHER" id="PTHR11362:SF151">
    <property type="entry name" value="PHOSPHATIDYLETHANOLAMINE-BINDING PROTEIN 1"/>
    <property type="match status" value="1"/>
</dbReference>
<evidence type="ECO:0000313" key="18">
    <source>
        <dbReference type="Proteomes" id="UP000006813"/>
    </source>
</evidence>
<evidence type="ECO:0000256" key="9">
    <source>
        <dbReference type="ARBA" id="ARBA00023121"/>
    </source>
</evidence>
<keyword evidence="8" id="KW-0722">Serine protease inhibitor</keyword>
<keyword evidence="10" id="KW-1015">Disulfide bond</keyword>
<proteinExistence type="inferred from homology"/>
<evidence type="ECO:0000256" key="5">
    <source>
        <dbReference type="ARBA" id="ARBA00022690"/>
    </source>
</evidence>
<dbReference type="InterPro" id="IPR035810">
    <property type="entry name" value="PEBP_euk"/>
</dbReference>
<evidence type="ECO:0000256" key="7">
    <source>
        <dbReference type="ARBA" id="ARBA00022840"/>
    </source>
</evidence>
<dbReference type="Proteomes" id="UP000006813">
    <property type="component" value="Unassembled WGS sequence"/>
</dbReference>
<dbReference type="InterPro" id="IPR008914">
    <property type="entry name" value="PEBP"/>
</dbReference>
<evidence type="ECO:0000256" key="10">
    <source>
        <dbReference type="ARBA" id="ARBA00023157"/>
    </source>
</evidence>
<evidence type="ECO:0000256" key="2">
    <source>
        <dbReference type="ARBA" id="ARBA00007091"/>
    </source>
</evidence>
<dbReference type="PANTHER" id="PTHR11362">
    <property type="entry name" value="PHOSPHATIDYLETHANOLAMINE-BINDING PROTEIN"/>
    <property type="match status" value="1"/>
</dbReference>
<evidence type="ECO:0000256" key="1">
    <source>
        <dbReference type="ARBA" id="ARBA00004496"/>
    </source>
</evidence>
<sequence length="277" mass="30769">MPADISKWTRTMSLQEVEEQPKHPFRATYSKVKVDKLGKVLTPTQVKNRPTSISWDGLGPGKCYSLVPTDPDAPSRQSPKFRKWRHFLVVNMKGNDISNGTVLSDYVGSGPPSGTGLHHHVWLVYEQDKPLKCDEPIPSNRSGDHRGEFKGQAAPFLDQDADWLPEPLFWVLLTMHKQEIAARLSFEVERGLRDLGQQLGLLTWDELRLLWGFGPLQAKAEGRAFSTLERSRAQAECGSCCTGPSAIPQRGPGAASKDGDRVPWRAGQKSWLGSSCP</sequence>
<dbReference type="GO" id="GO:0005737">
    <property type="term" value="C:cytoplasm"/>
    <property type="evidence" value="ECO:0007669"/>
    <property type="project" value="UniProtKB-SubCell"/>
</dbReference>
<evidence type="ECO:0000256" key="11">
    <source>
        <dbReference type="ARBA" id="ARBA00037110"/>
    </source>
</evidence>
<evidence type="ECO:0000256" key="16">
    <source>
        <dbReference type="SAM" id="MobiDB-lite"/>
    </source>
</evidence>
<dbReference type="STRING" id="10181.G5C7I8"/>
<dbReference type="AlphaFoldDB" id="G5C7I8"/>
<protein>
    <recommendedName>
        <fullName evidence="12">Phosphatidylethanolamine-binding protein 1</fullName>
    </recommendedName>
    <alternativeName>
        <fullName evidence="13">HCNPpp</fullName>
    </alternativeName>
</protein>
<dbReference type="SUPFAM" id="SSF49777">
    <property type="entry name" value="PEBP-like"/>
    <property type="match status" value="1"/>
</dbReference>
<reference evidence="17 18" key="1">
    <citation type="journal article" date="2011" name="Nature">
        <title>Genome sequencing reveals insights into physiology and longevity of the naked mole rat.</title>
        <authorList>
            <person name="Kim E.B."/>
            <person name="Fang X."/>
            <person name="Fushan A.A."/>
            <person name="Huang Z."/>
            <person name="Lobanov A.V."/>
            <person name="Han L."/>
            <person name="Marino S.M."/>
            <person name="Sun X."/>
            <person name="Turanov A.A."/>
            <person name="Yang P."/>
            <person name="Yim S.H."/>
            <person name="Zhao X."/>
            <person name="Kasaikina M.V."/>
            <person name="Stoletzki N."/>
            <person name="Peng C."/>
            <person name="Polak P."/>
            <person name="Xiong Z."/>
            <person name="Kiezun A."/>
            <person name="Zhu Y."/>
            <person name="Chen Y."/>
            <person name="Kryukov G.V."/>
            <person name="Zhang Q."/>
            <person name="Peshkin L."/>
            <person name="Yang L."/>
            <person name="Bronson R.T."/>
            <person name="Buffenstein R."/>
            <person name="Wang B."/>
            <person name="Han C."/>
            <person name="Li Q."/>
            <person name="Chen L."/>
            <person name="Zhao W."/>
            <person name="Sunyaev S.R."/>
            <person name="Park T.J."/>
            <person name="Zhang G."/>
            <person name="Wang J."/>
            <person name="Gladyshev V.N."/>
        </authorList>
    </citation>
    <scope>NUCLEOTIDE SEQUENCE [LARGE SCALE GENOMIC DNA]</scope>
</reference>
<gene>
    <name evidence="17" type="ORF">GW7_13176</name>
</gene>
<comment type="function">
    <text evidence="15">Binds ATP, opioids and phosphatidylethanolamine. Has lower affinity for phosphatidylinositol and phosphatidylcholine. Serine protease inhibitor which inhibits thrombin, neuropsin and chymotrypsin but not trypsin, tissue type plasminogen activator and elastase. Inhibits the kinase activity of RAF1 by inhibiting its activation and by dissociating the RAF1/MEK complex and acting as a competitive inhibitor of MEK phosphorylation.</text>
</comment>
<feature type="region of interest" description="Disordered" evidence="16">
    <location>
        <begin position="244"/>
        <end position="277"/>
    </location>
</feature>
<dbReference type="CDD" id="cd00866">
    <property type="entry name" value="PEBP_euk"/>
    <property type="match status" value="1"/>
</dbReference>
<evidence type="ECO:0000256" key="6">
    <source>
        <dbReference type="ARBA" id="ARBA00022741"/>
    </source>
</evidence>
<keyword evidence="9" id="KW-0446">Lipid-binding</keyword>
<dbReference type="InParanoid" id="G5C7I8"/>
<dbReference type="Pfam" id="PF01161">
    <property type="entry name" value="PBP"/>
    <property type="match status" value="1"/>
</dbReference>
<comment type="subunit">
    <text evidence="14">Has a tendency to form dimers by disulfide cross-linking. Interacts with RAF1 and this interaction is enhanced if RAF1 is phosphorylated on residues 'Ser-338', 'Ser-339', 'Tyr-340' and 'Tyr-341'. Interacts with ALOX15; in response to IL13/interleukin-13, prevents the interaction of PEBP1 with RAF1 to activate the ERK signaling cascade.</text>
</comment>
<keyword evidence="6" id="KW-0547">Nucleotide-binding</keyword>
<comment type="function">
    <text evidence="11">HCNP may be involved in the function of the presynaptic cholinergic neurons of the central nervous system. HCNP increases the production of choline acetyltransferase but not acetylcholinesterase. Seems to be mediated by a specific receptor.</text>
</comment>
<comment type="similarity">
    <text evidence="2">Belongs to the phosphatidylethanolamine-binding protein family.</text>
</comment>
<comment type="subcellular location">
    <subcellularLocation>
        <location evidence="1">Cytoplasm</location>
    </subcellularLocation>
</comment>
<dbReference type="GO" id="GO:0043409">
    <property type="term" value="P:negative regulation of MAPK cascade"/>
    <property type="evidence" value="ECO:0007669"/>
    <property type="project" value="TreeGrafter"/>
</dbReference>
<keyword evidence="4" id="KW-0597">Phosphoprotein</keyword>
<accession>G5C7I8</accession>
<dbReference type="PROSITE" id="PS01220">
    <property type="entry name" value="PBP"/>
    <property type="match status" value="1"/>
</dbReference>
<keyword evidence="5" id="KW-0646">Protease inhibitor</keyword>
<name>G5C7I8_HETGA</name>
<evidence type="ECO:0000256" key="12">
    <source>
        <dbReference type="ARBA" id="ARBA00040856"/>
    </source>
</evidence>
<dbReference type="GO" id="GO:0004867">
    <property type="term" value="F:serine-type endopeptidase inhibitor activity"/>
    <property type="evidence" value="ECO:0007669"/>
    <property type="project" value="UniProtKB-KW"/>
</dbReference>
<dbReference type="EMBL" id="JH173684">
    <property type="protein sequence ID" value="EHB17499.1"/>
    <property type="molecule type" value="Genomic_DNA"/>
</dbReference>
<keyword evidence="7" id="KW-0067">ATP-binding</keyword>
<evidence type="ECO:0000256" key="14">
    <source>
        <dbReference type="ARBA" id="ARBA00046934"/>
    </source>
</evidence>